<comment type="caution">
    <text evidence="2">The sequence shown here is derived from an EMBL/GenBank/DDBJ whole genome shotgun (WGS) entry which is preliminary data.</text>
</comment>
<protein>
    <submittedName>
        <fullName evidence="2">Uncharacterized protein</fullName>
    </submittedName>
</protein>
<keyword evidence="3" id="KW-1185">Reference proteome</keyword>
<sequence>MACPDHKITKEKPKDSKKKEHPYNMSVTPSQRRSTTHRKYMIVADFYLCNPPFQHYYTMGQGRCVIYMLKSSYCGHGAWQKFTCSF</sequence>
<dbReference type="Proteomes" id="UP000827092">
    <property type="component" value="Unassembled WGS sequence"/>
</dbReference>
<proteinExistence type="predicted"/>
<evidence type="ECO:0000256" key="1">
    <source>
        <dbReference type="SAM" id="MobiDB-lite"/>
    </source>
</evidence>
<evidence type="ECO:0000313" key="3">
    <source>
        <dbReference type="Proteomes" id="UP000827092"/>
    </source>
</evidence>
<dbReference type="EMBL" id="JAFNEN010000032">
    <property type="protein sequence ID" value="KAG8199038.1"/>
    <property type="molecule type" value="Genomic_DNA"/>
</dbReference>
<reference evidence="2 3" key="1">
    <citation type="journal article" date="2022" name="Nat. Ecol. Evol.">
        <title>A masculinizing supergene underlies an exaggerated male reproductive morph in a spider.</title>
        <authorList>
            <person name="Hendrickx F."/>
            <person name="De Corte Z."/>
            <person name="Sonet G."/>
            <person name="Van Belleghem S.M."/>
            <person name="Kostlbacher S."/>
            <person name="Vangestel C."/>
        </authorList>
    </citation>
    <scope>NUCLEOTIDE SEQUENCE [LARGE SCALE GENOMIC DNA]</scope>
    <source>
        <strain evidence="2">W744_W776</strain>
    </source>
</reference>
<dbReference type="AlphaFoldDB" id="A0AAV6VTD4"/>
<accession>A0AAV6VTD4</accession>
<evidence type="ECO:0000313" key="2">
    <source>
        <dbReference type="EMBL" id="KAG8199038.1"/>
    </source>
</evidence>
<feature type="region of interest" description="Disordered" evidence="1">
    <location>
        <begin position="1"/>
        <end position="32"/>
    </location>
</feature>
<gene>
    <name evidence="2" type="ORF">JTE90_021051</name>
</gene>
<name>A0AAV6VTD4_9ARAC</name>
<feature type="compositionally biased region" description="Basic and acidic residues" evidence="1">
    <location>
        <begin position="1"/>
        <end position="22"/>
    </location>
</feature>
<organism evidence="2 3">
    <name type="scientific">Oedothorax gibbosus</name>
    <dbReference type="NCBI Taxonomy" id="931172"/>
    <lineage>
        <taxon>Eukaryota</taxon>
        <taxon>Metazoa</taxon>
        <taxon>Ecdysozoa</taxon>
        <taxon>Arthropoda</taxon>
        <taxon>Chelicerata</taxon>
        <taxon>Arachnida</taxon>
        <taxon>Araneae</taxon>
        <taxon>Araneomorphae</taxon>
        <taxon>Entelegynae</taxon>
        <taxon>Araneoidea</taxon>
        <taxon>Linyphiidae</taxon>
        <taxon>Erigoninae</taxon>
        <taxon>Oedothorax</taxon>
    </lineage>
</organism>